<feature type="region of interest" description="Disordered" evidence="1">
    <location>
        <begin position="224"/>
        <end position="246"/>
    </location>
</feature>
<name>A0A3M7T489_BRAPC</name>
<dbReference type="EMBL" id="REGN01000323">
    <property type="protein sequence ID" value="RNA42719.1"/>
    <property type="molecule type" value="Genomic_DNA"/>
</dbReference>
<gene>
    <name evidence="3" type="ORF">BpHYR1_021818</name>
</gene>
<dbReference type="STRING" id="10195.A0A3M7T489"/>
<feature type="domain" description="OTU" evidence="2">
    <location>
        <begin position="42"/>
        <end position="164"/>
    </location>
</feature>
<organism evidence="3 4">
    <name type="scientific">Brachionus plicatilis</name>
    <name type="common">Marine rotifer</name>
    <name type="synonym">Brachionus muelleri</name>
    <dbReference type="NCBI Taxonomy" id="10195"/>
    <lineage>
        <taxon>Eukaryota</taxon>
        <taxon>Metazoa</taxon>
        <taxon>Spiralia</taxon>
        <taxon>Gnathifera</taxon>
        <taxon>Rotifera</taxon>
        <taxon>Eurotatoria</taxon>
        <taxon>Monogononta</taxon>
        <taxon>Pseudotrocha</taxon>
        <taxon>Ploima</taxon>
        <taxon>Brachionidae</taxon>
        <taxon>Brachionus</taxon>
    </lineage>
</organism>
<reference evidence="3 4" key="1">
    <citation type="journal article" date="2018" name="Sci. Rep.">
        <title>Genomic signatures of local adaptation to the degree of environmental predictability in rotifers.</title>
        <authorList>
            <person name="Franch-Gras L."/>
            <person name="Hahn C."/>
            <person name="Garcia-Roger E.M."/>
            <person name="Carmona M.J."/>
            <person name="Serra M."/>
            <person name="Gomez A."/>
        </authorList>
    </citation>
    <scope>NUCLEOTIDE SEQUENCE [LARGE SCALE GENOMIC DNA]</scope>
    <source>
        <strain evidence="3">HYR1</strain>
    </source>
</reference>
<evidence type="ECO:0000313" key="3">
    <source>
        <dbReference type="EMBL" id="RNA42719.1"/>
    </source>
</evidence>
<dbReference type="GO" id="GO:0061578">
    <property type="term" value="F:K63-linked deubiquitinase activity"/>
    <property type="evidence" value="ECO:0007669"/>
    <property type="project" value="TreeGrafter"/>
</dbReference>
<proteinExistence type="predicted"/>
<feature type="region of interest" description="Disordered" evidence="1">
    <location>
        <begin position="556"/>
        <end position="597"/>
    </location>
</feature>
<dbReference type="GO" id="GO:0016740">
    <property type="term" value="F:transferase activity"/>
    <property type="evidence" value="ECO:0007669"/>
    <property type="project" value="UniProtKB-KW"/>
</dbReference>
<keyword evidence="4" id="KW-1185">Reference proteome</keyword>
<dbReference type="PANTHER" id="PTHR12419:SF115">
    <property type="entry name" value="PROTEIN OVARIAN TUMOR LOCUS-RELATED"/>
    <property type="match status" value="1"/>
</dbReference>
<dbReference type="InterPro" id="IPR003323">
    <property type="entry name" value="OTU_dom"/>
</dbReference>
<dbReference type="InterPro" id="IPR049769">
    <property type="entry name" value="OTU_OTU"/>
</dbReference>
<dbReference type="InterPro" id="IPR049770">
    <property type="entry name" value="OTU_Tudor"/>
</dbReference>
<dbReference type="PANTHER" id="PTHR12419">
    <property type="entry name" value="OTU DOMAIN CONTAINING PROTEIN"/>
    <property type="match status" value="1"/>
</dbReference>
<dbReference type="PROSITE" id="PS50802">
    <property type="entry name" value="OTU"/>
    <property type="match status" value="1"/>
</dbReference>
<dbReference type="Gene3D" id="3.90.70.80">
    <property type="match status" value="1"/>
</dbReference>
<keyword evidence="3" id="KW-0808">Transferase</keyword>
<comment type="caution">
    <text evidence="3">The sequence shown here is derived from an EMBL/GenBank/DDBJ whole genome shotgun (WGS) entry which is preliminary data.</text>
</comment>
<dbReference type="GO" id="GO:0016579">
    <property type="term" value="P:protein deubiquitination"/>
    <property type="evidence" value="ECO:0007669"/>
    <property type="project" value="TreeGrafter"/>
</dbReference>
<evidence type="ECO:0000256" key="1">
    <source>
        <dbReference type="SAM" id="MobiDB-lite"/>
    </source>
</evidence>
<evidence type="ECO:0000259" key="2">
    <source>
        <dbReference type="PROSITE" id="PS50802"/>
    </source>
</evidence>
<feature type="compositionally biased region" description="Polar residues" evidence="1">
    <location>
        <begin position="558"/>
        <end position="579"/>
    </location>
</feature>
<dbReference type="CDD" id="cd20380">
    <property type="entry name" value="Tudor_TDRD13-like"/>
    <property type="match status" value="1"/>
</dbReference>
<dbReference type="InterPro" id="IPR050704">
    <property type="entry name" value="Peptidase_C85-like"/>
</dbReference>
<sequence>MSVGVYNTTLVNKDLKKKFTKTFDLSQIAEDPMDIYLDTLGLWKKRIARDGSCLFRAVAEQIYPCQMYHERVRQECLRYMCDHRDELCQYVTNISFDDYLEAMKNPLENGGQIEIAAMSKLYKKDFVIFQHQDQPGMNVTQNGFESKLYLCYSYNNHFDAIFTKTHRDNLAVIQSLVYELLYDKVFGSGDQVVVARKLLRKSDTIYPKEYMKIKEYDEFGNEIDSDESLESEFEEDDEDLEATNSDLENNGEDMVELSSDQNNNEIKLNSQRIKKSKKDTDTMSLIQKMPLPYKVAKSLDPYIYRNTAFDAWLATKKELEQAANLNAISVLQPGDKCMVKIISNYAEKWTMAFFQNIMHDTANVFVPELNEQLCVTLDNLKVYNNANELLLFHYTGTNGHQPYPMSFPVNNPNGVQNVQKFVQPLNANFSKVFVNVDLKRRNAKKKQFMKKSSSFHAFSTELPTLVEVEEQNDDLFLYSGHPYYNPSNPHHANIYQQPPGHNLPPFYAIPHSQTHPNFTEHTFAPANKMLNGNRASPDMNMGQQNNHNKVRRARIGSAGSNLPPTKPLMNNSQSNSFISHQLAPPLGPQLGPTQTPHMPLTAAMNMPHPTMVPGQHFIHPSHIPMHHQHGVMPPPPGPTFIHQQPQMGPHPPLGQSRPNFYNPINSSFMFGPPPPLPLGHHPPPHMPGMLEHQSFYFPTPPGNSAKPVVKQRHDSVDSYLNKSGVNYQQVPQHIINSQQANANSDQANNNKNNYLLMPVPQNNSNSQAPLIQTTLGSFAPSSLTKSHSYHSGISSYESHNQLVNQNSGVYVDVYPPVHSQANAQNQAGNQLAKNGSLINNNGLMANGNQQVYPSNNIASLDLNGLNYEMQYTRLENSNLTSNGAIEDNLLNSGENRSSNPWNSKKIPKSTSLFSDMVYAGENSQQSLGPVQNSNHSFGYSNCFVVNIDGPINFNASHSLQDDGSDLPFNDVNTVRFFYNLGIEYYRLNFSYNQQATMYPANANNSAIGVTDTEQKQSINHQPTQQQSYSQTRRTTLIMKDKCLNPNKHALNQTYSIEEIDIDIQRPNIDDKLALCKPGTPDSLLIRRNQPRQFLIEKSKVTITKHTISTKSEIKTYKKIPESIPEIVVTDWDNNHQTKEAEQVLEPTYPDRVEFKQVSSKIVEEGTFDQFKDIDIFSQTPIIEPVTKNPKTFADNKNFVIETMSLNSDIKCRCCVSRSGSSSCSRGSYVIVKNSQPANIQIEQFDSRLDETLEALNESKKEDSLTEYRGDEHGNLDKSDYYLVNPKLKIDLEGNNNDNNCTNKNLEATNFNNFENDEYHLANLNNFQQNEELEKARDNAEFKENSLNVSNYSLGSNRTPQIADKNLSKAVTPVSVLKTQEIISRQEMATPNKSETDYLYLYVSGSQCTDIFTQGKICLEKAIHDGRIVDGILLLSLSPGCSDSELLSELYGPGVPFDKFRVQCYIKLNRLLFEKSKYLHQISANKFLCTKRIEFGNKFPKHEFRYRFNKP</sequence>
<feature type="compositionally biased region" description="Acidic residues" evidence="1">
    <location>
        <begin position="224"/>
        <end position="241"/>
    </location>
</feature>
<dbReference type="OrthoDB" id="10017659at2759"/>
<accession>A0A3M7T489</accession>
<dbReference type="CDD" id="cd22541">
    <property type="entry name" value="SP5_N"/>
    <property type="match status" value="1"/>
</dbReference>
<dbReference type="GO" id="GO:0004843">
    <property type="term" value="F:cysteine-type deubiquitinase activity"/>
    <property type="evidence" value="ECO:0007669"/>
    <property type="project" value="TreeGrafter"/>
</dbReference>
<feature type="region of interest" description="Disordered" evidence="1">
    <location>
        <begin position="1011"/>
        <end position="1031"/>
    </location>
</feature>
<protein>
    <submittedName>
        <fullName evidence="3">Bifunctional UDP-N-acetylglucosamine transferase and deubiquitinase ALG13</fullName>
    </submittedName>
</protein>
<dbReference type="SUPFAM" id="SSF54001">
    <property type="entry name" value="Cysteine proteinases"/>
    <property type="match status" value="1"/>
</dbReference>
<dbReference type="CDD" id="cd22753">
    <property type="entry name" value="OTU_ALG13-like"/>
    <property type="match status" value="1"/>
</dbReference>
<dbReference type="Pfam" id="PF02338">
    <property type="entry name" value="OTU"/>
    <property type="match status" value="1"/>
</dbReference>
<dbReference type="Proteomes" id="UP000276133">
    <property type="component" value="Unassembled WGS sequence"/>
</dbReference>
<dbReference type="InterPro" id="IPR038765">
    <property type="entry name" value="Papain-like_cys_pep_sf"/>
</dbReference>
<evidence type="ECO:0000313" key="4">
    <source>
        <dbReference type="Proteomes" id="UP000276133"/>
    </source>
</evidence>